<dbReference type="SMART" id="SM00318">
    <property type="entry name" value="SNc"/>
    <property type="match status" value="1"/>
</dbReference>
<dbReference type="AlphaFoldDB" id="A0AAW9PYA2"/>
<dbReference type="Gene3D" id="2.40.50.90">
    <property type="match status" value="1"/>
</dbReference>
<organism evidence="6 7">
    <name type="scientific">Tumidithrix elongata BACA0141</name>
    <dbReference type="NCBI Taxonomy" id="2716417"/>
    <lineage>
        <taxon>Bacteria</taxon>
        <taxon>Bacillati</taxon>
        <taxon>Cyanobacteriota</taxon>
        <taxon>Cyanophyceae</taxon>
        <taxon>Pseudanabaenales</taxon>
        <taxon>Pseudanabaenaceae</taxon>
        <taxon>Tumidithrix</taxon>
        <taxon>Tumidithrix elongata</taxon>
    </lineage>
</organism>
<reference evidence="6" key="1">
    <citation type="submission" date="2024-01" db="EMBL/GenBank/DDBJ databases">
        <title>Bank of Algae and Cyanobacteria of the Azores (BACA) strain genomes.</title>
        <authorList>
            <person name="Luz R."/>
            <person name="Cordeiro R."/>
            <person name="Fonseca A."/>
            <person name="Goncalves V."/>
        </authorList>
    </citation>
    <scope>NUCLEOTIDE SEQUENCE</scope>
    <source>
        <strain evidence="6">BACA0141</strain>
    </source>
</reference>
<evidence type="ECO:0000259" key="5">
    <source>
        <dbReference type="PROSITE" id="PS50830"/>
    </source>
</evidence>
<name>A0AAW9PYA2_9CYAN</name>
<dbReference type="Proteomes" id="UP001333818">
    <property type="component" value="Unassembled WGS sequence"/>
</dbReference>
<evidence type="ECO:0000313" key="6">
    <source>
        <dbReference type="EMBL" id="MEE3715521.1"/>
    </source>
</evidence>
<comment type="caution">
    <text evidence="6">The sequence shown here is derived from an EMBL/GenBank/DDBJ whole genome shotgun (WGS) entry which is preliminary data.</text>
</comment>
<dbReference type="PANTHER" id="PTHR12302:SF3">
    <property type="entry name" value="SERINE_THREONINE-PROTEIN KINASE 31"/>
    <property type="match status" value="1"/>
</dbReference>
<accession>A0AAW9PYA2</accession>
<evidence type="ECO:0000256" key="4">
    <source>
        <dbReference type="SAM" id="Phobius"/>
    </source>
</evidence>
<evidence type="ECO:0000313" key="7">
    <source>
        <dbReference type="Proteomes" id="UP001333818"/>
    </source>
</evidence>
<sequence>MPVLSNRAWLKIVFEVAIALTIAVGMTFGYPTQSAHAARSIVQFYDGDNMTIVQSGIKTKIRLACIDAPELQQPLGDRARKTLKSLVGDLPIALHVFKRDRLGRLIAEVYADGENVNKLLVAQGQAHFDREQIKDCGDYEAIEQQAKDSHVGIWEHGADVQLPSQFRRLHR</sequence>
<feature type="transmembrane region" description="Helical" evidence="4">
    <location>
        <begin position="12"/>
        <end position="30"/>
    </location>
</feature>
<dbReference type="PANTHER" id="PTHR12302">
    <property type="entry name" value="EBNA2 BINDING PROTEIN P100"/>
    <property type="match status" value="1"/>
</dbReference>
<dbReference type="GO" id="GO:0016787">
    <property type="term" value="F:hydrolase activity"/>
    <property type="evidence" value="ECO:0007669"/>
    <property type="project" value="UniProtKB-KW"/>
</dbReference>
<evidence type="ECO:0000256" key="1">
    <source>
        <dbReference type="ARBA" id="ARBA00022722"/>
    </source>
</evidence>
<dbReference type="EMBL" id="JAZBJZ010000004">
    <property type="protein sequence ID" value="MEE3715521.1"/>
    <property type="molecule type" value="Genomic_DNA"/>
</dbReference>
<dbReference type="RefSeq" id="WP_330481944.1">
    <property type="nucleotide sequence ID" value="NZ_JAZBJZ010000004.1"/>
</dbReference>
<dbReference type="InterPro" id="IPR016071">
    <property type="entry name" value="Staphylococal_nuclease_OB-fold"/>
</dbReference>
<dbReference type="GO" id="GO:0004519">
    <property type="term" value="F:endonuclease activity"/>
    <property type="evidence" value="ECO:0007669"/>
    <property type="project" value="UniProtKB-KW"/>
</dbReference>
<keyword evidence="4" id="KW-0812">Transmembrane</keyword>
<dbReference type="InterPro" id="IPR035437">
    <property type="entry name" value="SNase_OB-fold_sf"/>
</dbReference>
<keyword evidence="7" id="KW-1185">Reference proteome</keyword>
<dbReference type="SUPFAM" id="SSF50199">
    <property type="entry name" value="Staphylococcal nuclease"/>
    <property type="match status" value="1"/>
</dbReference>
<keyword evidence="4" id="KW-0472">Membrane</keyword>
<keyword evidence="1" id="KW-0540">Nuclease</keyword>
<evidence type="ECO:0000256" key="3">
    <source>
        <dbReference type="ARBA" id="ARBA00022801"/>
    </source>
</evidence>
<keyword evidence="2" id="KW-0255">Endonuclease</keyword>
<proteinExistence type="predicted"/>
<dbReference type="Pfam" id="PF00565">
    <property type="entry name" value="SNase"/>
    <property type="match status" value="1"/>
</dbReference>
<evidence type="ECO:0000256" key="2">
    <source>
        <dbReference type="ARBA" id="ARBA00022759"/>
    </source>
</evidence>
<protein>
    <submittedName>
        <fullName evidence="6">Thermonuclease family protein</fullName>
    </submittedName>
</protein>
<keyword evidence="3" id="KW-0378">Hydrolase</keyword>
<dbReference type="PROSITE" id="PS50830">
    <property type="entry name" value="TNASE_3"/>
    <property type="match status" value="1"/>
</dbReference>
<keyword evidence="4" id="KW-1133">Transmembrane helix</keyword>
<feature type="domain" description="TNase-like" evidence="5">
    <location>
        <begin position="35"/>
        <end position="156"/>
    </location>
</feature>
<gene>
    <name evidence="6" type="ORF">V2H45_02040</name>
</gene>